<dbReference type="Proteomes" id="UP000314294">
    <property type="component" value="Unassembled WGS sequence"/>
</dbReference>
<comment type="caution">
    <text evidence="2">The sequence shown here is derived from an EMBL/GenBank/DDBJ whole genome shotgun (WGS) entry which is preliminary data.</text>
</comment>
<feature type="region of interest" description="Disordered" evidence="1">
    <location>
        <begin position="212"/>
        <end position="254"/>
    </location>
</feature>
<sequence>MRREEAGLVEDMRREEAGLVEDMRKAKRQRGRETERQRDREAERQRDREAERQRDREAERQRGRETERQRDRDTERQRGRETERQRHREAERQRDRDTERQRDRDTERQRGKAPEPLRVGVASPLSACRWWNISISCCRSSSRCCFTRYTSFLACSASWATTRYSFSMRSCSWRHRYTPTCWSYTSSQPRGSSSPTQSAKVRGFVILEEERGDAPLPQRADAAPAAGSEGRANTHTRPCLSGQQTSRRRPHEEVLEHIGPAFGDAGAAMHVSGSCDVSAPTPDL</sequence>
<evidence type="ECO:0000256" key="1">
    <source>
        <dbReference type="SAM" id="MobiDB-lite"/>
    </source>
</evidence>
<evidence type="ECO:0000313" key="3">
    <source>
        <dbReference type="Proteomes" id="UP000314294"/>
    </source>
</evidence>
<feature type="region of interest" description="Disordered" evidence="1">
    <location>
        <begin position="1"/>
        <end position="118"/>
    </location>
</feature>
<evidence type="ECO:0000313" key="2">
    <source>
        <dbReference type="EMBL" id="TNN40401.1"/>
    </source>
</evidence>
<proteinExistence type="predicted"/>
<protein>
    <submittedName>
        <fullName evidence="2">Nipped-B-like protein B</fullName>
    </submittedName>
</protein>
<accession>A0A4Z2FHK8</accession>
<dbReference type="AlphaFoldDB" id="A0A4Z2FHK8"/>
<feature type="compositionally biased region" description="Polar residues" evidence="1">
    <location>
        <begin position="231"/>
        <end position="245"/>
    </location>
</feature>
<dbReference type="EMBL" id="SRLO01001193">
    <property type="protein sequence ID" value="TNN40401.1"/>
    <property type="molecule type" value="Genomic_DNA"/>
</dbReference>
<reference evidence="2 3" key="1">
    <citation type="submission" date="2019-03" db="EMBL/GenBank/DDBJ databases">
        <title>First draft genome of Liparis tanakae, snailfish: a comprehensive survey of snailfish specific genes.</title>
        <authorList>
            <person name="Kim W."/>
            <person name="Song I."/>
            <person name="Jeong J.-H."/>
            <person name="Kim D."/>
            <person name="Kim S."/>
            <person name="Ryu S."/>
            <person name="Song J.Y."/>
            <person name="Lee S.K."/>
        </authorList>
    </citation>
    <scope>NUCLEOTIDE SEQUENCE [LARGE SCALE GENOMIC DNA]</scope>
    <source>
        <tissue evidence="2">Muscle</tissue>
    </source>
</reference>
<feature type="compositionally biased region" description="Basic and acidic residues" evidence="1">
    <location>
        <begin position="1"/>
        <end position="24"/>
    </location>
</feature>
<feature type="compositionally biased region" description="Basic and acidic residues" evidence="1">
    <location>
        <begin position="31"/>
        <end position="115"/>
    </location>
</feature>
<gene>
    <name evidence="2" type="primary">nipblb_8</name>
    <name evidence="2" type="ORF">EYF80_049446</name>
</gene>
<name>A0A4Z2FHK8_9TELE</name>
<keyword evidence="3" id="KW-1185">Reference proteome</keyword>
<organism evidence="2 3">
    <name type="scientific">Liparis tanakae</name>
    <name type="common">Tanaka's snailfish</name>
    <dbReference type="NCBI Taxonomy" id="230148"/>
    <lineage>
        <taxon>Eukaryota</taxon>
        <taxon>Metazoa</taxon>
        <taxon>Chordata</taxon>
        <taxon>Craniata</taxon>
        <taxon>Vertebrata</taxon>
        <taxon>Euteleostomi</taxon>
        <taxon>Actinopterygii</taxon>
        <taxon>Neopterygii</taxon>
        <taxon>Teleostei</taxon>
        <taxon>Neoteleostei</taxon>
        <taxon>Acanthomorphata</taxon>
        <taxon>Eupercaria</taxon>
        <taxon>Perciformes</taxon>
        <taxon>Cottioidei</taxon>
        <taxon>Cottales</taxon>
        <taxon>Liparidae</taxon>
        <taxon>Liparis</taxon>
    </lineage>
</organism>